<accession>A0ABW2QTT6</accession>
<comment type="caution">
    <text evidence="1">The sequence shown here is derived from an EMBL/GenBank/DDBJ whole genome shotgun (WGS) entry which is preliminary data.</text>
</comment>
<organism evidence="1 2">
    <name type="scientific">Iodobacter arcticus</name>
    <dbReference type="NCBI Taxonomy" id="590593"/>
    <lineage>
        <taxon>Bacteria</taxon>
        <taxon>Pseudomonadati</taxon>
        <taxon>Pseudomonadota</taxon>
        <taxon>Betaproteobacteria</taxon>
        <taxon>Neisseriales</taxon>
        <taxon>Chitinibacteraceae</taxon>
        <taxon>Iodobacter</taxon>
    </lineage>
</organism>
<dbReference type="RefSeq" id="WP_380186445.1">
    <property type="nucleotide sequence ID" value="NZ_JBHTBQ010000006.1"/>
</dbReference>
<evidence type="ECO:0000313" key="1">
    <source>
        <dbReference type="EMBL" id="MFC7419142.1"/>
    </source>
</evidence>
<sequence length="93" mass="10225">MPRLKAISAKMAEMKIALAGQDWEQLLTLDAQFAALLAGHAWSEQEQQALQNVRSAYATMQEACRLATKELADKLAQFAEQRDASLAYAAEAL</sequence>
<gene>
    <name evidence="1" type="ORF">ACFQNF_04560</name>
</gene>
<protein>
    <recommendedName>
        <fullName evidence="3">Flagellar protein FliT</fullName>
    </recommendedName>
</protein>
<evidence type="ECO:0000313" key="2">
    <source>
        <dbReference type="Proteomes" id="UP001596473"/>
    </source>
</evidence>
<dbReference type="Proteomes" id="UP001596473">
    <property type="component" value="Unassembled WGS sequence"/>
</dbReference>
<name>A0ABW2QTT6_9NEIS</name>
<dbReference type="EMBL" id="JBHTBQ010000006">
    <property type="protein sequence ID" value="MFC7419142.1"/>
    <property type="molecule type" value="Genomic_DNA"/>
</dbReference>
<reference evidence="2" key="1">
    <citation type="journal article" date="2019" name="Int. J. Syst. Evol. Microbiol.">
        <title>The Global Catalogue of Microorganisms (GCM) 10K type strain sequencing project: providing services to taxonomists for standard genome sequencing and annotation.</title>
        <authorList>
            <consortium name="The Broad Institute Genomics Platform"/>
            <consortium name="The Broad Institute Genome Sequencing Center for Infectious Disease"/>
            <person name="Wu L."/>
            <person name="Ma J."/>
        </authorList>
    </citation>
    <scope>NUCLEOTIDE SEQUENCE [LARGE SCALE GENOMIC DNA]</scope>
    <source>
        <strain evidence="2">CCUG 62945</strain>
    </source>
</reference>
<proteinExistence type="predicted"/>
<evidence type="ECO:0008006" key="3">
    <source>
        <dbReference type="Google" id="ProtNLM"/>
    </source>
</evidence>
<keyword evidence="2" id="KW-1185">Reference proteome</keyword>